<dbReference type="PANTHER" id="PTHR43791:SF36">
    <property type="entry name" value="TRANSPORTER, PUTATIVE (AFU_ORTHOLOGUE AFUA_6G08340)-RELATED"/>
    <property type="match status" value="1"/>
</dbReference>
<feature type="transmembrane region" description="Helical" evidence="7">
    <location>
        <begin position="516"/>
        <end position="540"/>
    </location>
</feature>
<dbReference type="FunFam" id="1.20.1250.20:FF:000018">
    <property type="entry name" value="MFS transporter permease"/>
    <property type="match status" value="1"/>
</dbReference>
<feature type="compositionally biased region" description="Polar residues" evidence="6">
    <location>
        <begin position="336"/>
        <end position="349"/>
    </location>
</feature>
<evidence type="ECO:0000256" key="1">
    <source>
        <dbReference type="ARBA" id="ARBA00004141"/>
    </source>
</evidence>
<keyword evidence="2" id="KW-0813">Transport</keyword>
<feature type="signal peptide" evidence="8">
    <location>
        <begin position="1"/>
        <end position="17"/>
    </location>
</feature>
<feature type="transmembrane region" description="Helical" evidence="7">
    <location>
        <begin position="745"/>
        <end position="765"/>
    </location>
</feature>
<feature type="chain" id="PRO_5044293660" evidence="8">
    <location>
        <begin position="18"/>
        <end position="834"/>
    </location>
</feature>
<feature type="transmembrane region" description="Helical" evidence="7">
    <location>
        <begin position="686"/>
        <end position="707"/>
    </location>
</feature>
<evidence type="ECO:0000256" key="6">
    <source>
        <dbReference type="SAM" id="MobiDB-lite"/>
    </source>
</evidence>
<feature type="transmembrane region" description="Helical" evidence="7">
    <location>
        <begin position="713"/>
        <end position="733"/>
    </location>
</feature>
<dbReference type="SUPFAM" id="SSF103473">
    <property type="entry name" value="MFS general substrate transporter"/>
    <property type="match status" value="1"/>
</dbReference>
<keyword evidence="3 7" id="KW-0812">Transmembrane</keyword>
<feature type="transmembrane region" description="Helical" evidence="7">
    <location>
        <begin position="552"/>
        <end position="572"/>
    </location>
</feature>
<dbReference type="EMBL" id="JAQHRD010000007">
    <property type="protein sequence ID" value="KAJ6438866.1"/>
    <property type="molecule type" value="Genomic_DNA"/>
</dbReference>
<gene>
    <name evidence="9" type="ORF">O9K51_08267</name>
</gene>
<evidence type="ECO:0000256" key="5">
    <source>
        <dbReference type="ARBA" id="ARBA00023136"/>
    </source>
</evidence>
<feature type="transmembrane region" description="Helical" evidence="7">
    <location>
        <begin position="433"/>
        <end position="453"/>
    </location>
</feature>
<keyword evidence="10" id="KW-1185">Reference proteome</keyword>
<dbReference type="InterPro" id="IPR011701">
    <property type="entry name" value="MFS"/>
</dbReference>
<dbReference type="SUPFAM" id="SSF56752">
    <property type="entry name" value="D-aminoacid aminotransferase-like PLP-dependent enzymes"/>
    <property type="match status" value="1"/>
</dbReference>
<feature type="transmembrane region" description="Helical" evidence="7">
    <location>
        <begin position="459"/>
        <end position="477"/>
    </location>
</feature>
<evidence type="ECO:0000256" key="7">
    <source>
        <dbReference type="SAM" id="Phobius"/>
    </source>
</evidence>
<dbReference type="Pfam" id="PF07690">
    <property type="entry name" value="MFS_1"/>
    <property type="match status" value="1"/>
</dbReference>
<evidence type="ECO:0000313" key="10">
    <source>
        <dbReference type="Proteomes" id="UP001163105"/>
    </source>
</evidence>
<feature type="region of interest" description="Disordered" evidence="6">
    <location>
        <begin position="336"/>
        <end position="377"/>
    </location>
</feature>
<feature type="region of interest" description="Disordered" evidence="6">
    <location>
        <begin position="807"/>
        <end position="834"/>
    </location>
</feature>
<feature type="transmembrane region" description="Helical" evidence="7">
    <location>
        <begin position="777"/>
        <end position="798"/>
    </location>
</feature>
<evidence type="ECO:0000256" key="2">
    <source>
        <dbReference type="ARBA" id="ARBA00022448"/>
    </source>
</evidence>
<feature type="compositionally biased region" description="Basic and acidic residues" evidence="6">
    <location>
        <begin position="353"/>
        <end position="365"/>
    </location>
</feature>
<feature type="transmembrane region" description="Helical" evidence="7">
    <location>
        <begin position="489"/>
        <end position="510"/>
    </location>
</feature>
<reference evidence="9" key="1">
    <citation type="submission" date="2023-01" db="EMBL/GenBank/DDBJ databases">
        <title>The growth and conidiation of Purpureocillium lavendulum are regulated by nitrogen source and histone H3K14 acetylation.</title>
        <authorList>
            <person name="Tang P."/>
            <person name="Han J."/>
            <person name="Zhang C."/>
            <person name="Tang P."/>
            <person name="Qi F."/>
            <person name="Zhang K."/>
            <person name="Liang L."/>
        </authorList>
    </citation>
    <scope>NUCLEOTIDE SEQUENCE</scope>
    <source>
        <strain evidence="9">YMF1.00683</strain>
    </source>
</reference>
<organism evidence="9 10">
    <name type="scientific">Purpureocillium lavendulum</name>
    <dbReference type="NCBI Taxonomy" id="1247861"/>
    <lineage>
        <taxon>Eukaryota</taxon>
        <taxon>Fungi</taxon>
        <taxon>Dikarya</taxon>
        <taxon>Ascomycota</taxon>
        <taxon>Pezizomycotina</taxon>
        <taxon>Sordariomycetes</taxon>
        <taxon>Hypocreomycetidae</taxon>
        <taxon>Hypocreales</taxon>
        <taxon>Ophiocordycipitaceae</taxon>
        <taxon>Purpureocillium</taxon>
    </lineage>
</organism>
<proteinExistence type="predicted"/>
<dbReference type="Proteomes" id="UP001163105">
    <property type="component" value="Unassembled WGS sequence"/>
</dbReference>
<keyword evidence="5 7" id="KW-0472">Membrane</keyword>
<dbReference type="GO" id="GO:0016020">
    <property type="term" value="C:membrane"/>
    <property type="evidence" value="ECO:0007669"/>
    <property type="project" value="UniProtKB-SubCell"/>
</dbReference>
<comment type="caution">
    <text evidence="9">The sequence shown here is derived from an EMBL/GenBank/DDBJ whole genome shotgun (WGS) entry which is preliminary data.</text>
</comment>
<dbReference type="Gene3D" id="1.20.1250.20">
    <property type="entry name" value="MFS general substrate transporter like domains"/>
    <property type="match status" value="2"/>
</dbReference>
<dbReference type="GO" id="GO:0003824">
    <property type="term" value="F:catalytic activity"/>
    <property type="evidence" value="ECO:0007669"/>
    <property type="project" value="InterPro"/>
</dbReference>
<dbReference type="InterPro" id="IPR036259">
    <property type="entry name" value="MFS_trans_sf"/>
</dbReference>
<protein>
    <submittedName>
        <fullName evidence="9">MFS transporter</fullName>
    </submittedName>
</protein>
<evidence type="ECO:0000256" key="3">
    <source>
        <dbReference type="ARBA" id="ARBA00022692"/>
    </source>
</evidence>
<evidence type="ECO:0000256" key="4">
    <source>
        <dbReference type="ARBA" id="ARBA00022989"/>
    </source>
</evidence>
<feature type="compositionally biased region" description="Basic and acidic residues" evidence="6">
    <location>
        <begin position="822"/>
        <end position="834"/>
    </location>
</feature>
<evidence type="ECO:0000256" key="8">
    <source>
        <dbReference type="SAM" id="SignalP"/>
    </source>
</evidence>
<dbReference type="AlphaFoldDB" id="A0AB34FKC0"/>
<evidence type="ECO:0000313" key="9">
    <source>
        <dbReference type="EMBL" id="KAJ6438866.1"/>
    </source>
</evidence>
<keyword evidence="4 7" id="KW-1133">Transmembrane helix</keyword>
<dbReference type="GO" id="GO:0022857">
    <property type="term" value="F:transmembrane transporter activity"/>
    <property type="evidence" value="ECO:0007669"/>
    <property type="project" value="InterPro"/>
</dbReference>
<dbReference type="Gene3D" id="3.20.10.10">
    <property type="entry name" value="D-amino Acid Aminotransferase, subunit A, domain 2"/>
    <property type="match status" value="1"/>
</dbReference>
<dbReference type="InterPro" id="IPR043132">
    <property type="entry name" value="BCAT-like_C"/>
</dbReference>
<dbReference type="InterPro" id="IPR001544">
    <property type="entry name" value="Aminotrans_IV"/>
</dbReference>
<name>A0AB34FKC0_9HYPO</name>
<dbReference type="PANTHER" id="PTHR43791">
    <property type="entry name" value="PERMEASE-RELATED"/>
    <property type="match status" value="1"/>
</dbReference>
<dbReference type="FunFam" id="1.20.1250.20:FF:000013">
    <property type="entry name" value="MFS general substrate transporter"/>
    <property type="match status" value="1"/>
</dbReference>
<comment type="subcellular location">
    <subcellularLocation>
        <location evidence="1">Membrane</location>
        <topology evidence="1">Multi-pass membrane protein</topology>
    </subcellularLocation>
</comment>
<feature type="transmembrane region" description="Helical" evidence="7">
    <location>
        <begin position="662"/>
        <end position="679"/>
    </location>
</feature>
<accession>A0AB34FKC0</accession>
<dbReference type="InterPro" id="IPR036038">
    <property type="entry name" value="Aminotransferase-like"/>
</dbReference>
<keyword evidence="8" id="KW-0732">Signal</keyword>
<dbReference type="Pfam" id="PF01063">
    <property type="entry name" value="Aminotran_4"/>
    <property type="match status" value="1"/>
</dbReference>
<sequence length="834" mass="91131">MFASFIWDLFCLSPISSLGGHGPASNRASNQGAWRNARTMLGNKSIIGVEDAVVAAPGFEIISTLAYSHGMPRNPAMPGEAPQCYLLQHAVDRMLLAAKELQWAPVVASLSNPKAHQILLREIEGHLQWEHVDPTAPDRLFIVRVSFKADGQLTLMSGQRPIVPAIPIYPTSLPMPNKKMSKQIPIVPVYVDHGFMVPSLLTRHKTTYRQPYTDARARVGLHPTTPFTQGEVLLVNTAGEVMDGGFTTVYFWRQDEDGEWGWRTPRAESGAKLGVSRRWALEHGGVTEAAILAKEVVDGERVWLSSAAGGFVRGKISFERHLEDSSASDAGVITYTMDTTSPSQPTTRAAASPDEKSQTDHREGEGNDISIGPDGPGYTEAEKTRVIRKLDWHLLPQLFVLYSLSVLDRSNLGNARIAGMEHDIDLSGRRYDWLGTAFYIAYVLFQWLCVGWQVIPPHMWVALCVFSWGLVSTLQAVCTSWSGLMACRVFLGIAESCYGPGVTLYLSYFYPREKVGFRVGIFLSGAAAASTYGGVLAYGISQARGSVAPWRILFIVEGVPTCLLAIVAFFFIPDGPGTAKFLTPREREVATLISLQQPGDRSGIKGLQMKQAWEAITDYRSYLPALMYFGSNVAFSSLPLFIPTIISQMGAFTTVQSQGLSAPPYIACLITIIACALVSDRIKLRGPFIIGASLSAAAGYITLATTSSVAPRYFGLFLATQMFVCIALILIWVSNTHATDSRRAVALAILATGGQCGPMVGTNIFPIKDKPYYRKGMWVSAGCSLLVALAASLQMLVLHRSNKKRDREAANDDGAAANDQTDDPHNERNFRYVL</sequence>